<name>A0A2N9K948_9LACO</name>
<proteinExistence type="predicted"/>
<evidence type="ECO:0000256" key="6">
    <source>
        <dbReference type="SAM" id="Phobius"/>
    </source>
</evidence>
<protein>
    <submittedName>
        <fullName evidence="8">Sortase family protein</fullName>
    </submittedName>
</protein>
<feature type="transmembrane region" description="Helical" evidence="6">
    <location>
        <begin position="26"/>
        <end position="48"/>
    </location>
</feature>
<evidence type="ECO:0000256" key="1">
    <source>
        <dbReference type="ARBA" id="ARBA00022670"/>
    </source>
</evidence>
<dbReference type="InterPro" id="IPR023365">
    <property type="entry name" value="Sortase_dom-sf"/>
</dbReference>
<keyword evidence="6" id="KW-0472">Membrane</keyword>
<dbReference type="InterPro" id="IPR042007">
    <property type="entry name" value="Sortase_A"/>
</dbReference>
<feature type="transmembrane region" description="Helical" evidence="6">
    <location>
        <begin position="60"/>
        <end position="82"/>
    </location>
</feature>
<dbReference type="Proteomes" id="UP000237923">
    <property type="component" value="Unassembled WGS sequence"/>
</dbReference>
<feature type="active site" description="Proton donor/acceptor" evidence="4">
    <location>
        <position position="190"/>
    </location>
</feature>
<dbReference type="EMBL" id="OKQU01000001">
    <property type="protein sequence ID" value="SPE07103.1"/>
    <property type="molecule type" value="Genomic_DNA"/>
</dbReference>
<dbReference type="InterPro" id="IPR005754">
    <property type="entry name" value="Sortase"/>
</dbReference>
<feature type="active site" description="Acyl-thioester intermediate" evidence="4">
    <location>
        <position position="269"/>
    </location>
</feature>
<dbReference type="RefSeq" id="WP_105299676.1">
    <property type="nucleotide sequence ID" value="NZ_JASDEF010000003.1"/>
</dbReference>
<feature type="region of interest" description="Disordered" evidence="5">
    <location>
        <begin position="164"/>
        <end position="185"/>
    </location>
</feature>
<keyword evidence="1" id="KW-0645">Protease</keyword>
<keyword evidence="6" id="KW-0812">Transmembrane</keyword>
<evidence type="ECO:0000313" key="7">
    <source>
        <dbReference type="EMBL" id="SPD91824.1"/>
    </source>
</evidence>
<dbReference type="AlphaFoldDB" id="A0A2N9K948"/>
<keyword evidence="10" id="KW-1185">Reference proteome</keyword>
<dbReference type="Gene3D" id="2.40.260.10">
    <property type="entry name" value="Sortase"/>
    <property type="match status" value="1"/>
</dbReference>
<feature type="compositionally biased region" description="Basic and acidic residues" evidence="5">
    <location>
        <begin position="167"/>
        <end position="176"/>
    </location>
</feature>
<evidence type="ECO:0000256" key="2">
    <source>
        <dbReference type="ARBA" id="ARBA00022801"/>
    </source>
</evidence>
<keyword evidence="3" id="KW-0788">Thiol protease</keyword>
<evidence type="ECO:0000313" key="8">
    <source>
        <dbReference type="EMBL" id="SPE07103.1"/>
    </source>
</evidence>
<keyword evidence="2" id="KW-0378">Hydrolase</keyword>
<evidence type="ECO:0000256" key="3">
    <source>
        <dbReference type="ARBA" id="ARBA00022807"/>
    </source>
</evidence>
<evidence type="ECO:0000256" key="4">
    <source>
        <dbReference type="PIRSR" id="PIRSR605754-1"/>
    </source>
</evidence>
<accession>A0A2N9K948</accession>
<dbReference type="GO" id="GO:0006508">
    <property type="term" value="P:proteolysis"/>
    <property type="evidence" value="ECO:0007669"/>
    <property type="project" value="UniProtKB-KW"/>
</dbReference>
<gene>
    <name evidence="7" type="ORF">LES8486_00811</name>
    <name evidence="8" type="ORF">LES9216_00958</name>
</gene>
<evidence type="ECO:0000313" key="9">
    <source>
        <dbReference type="Proteomes" id="UP000237923"/>
    </source>
</evidence>
<organism evidence="8 9">
    <name type="scientific">Leuconostoc suionicum</name>
    <dbReference type="NCBI Taxonomy" id="1511761"/>
    <lineage>
        <taxon>Bacteria</taxon>
        <taxon>Bacillati</taxon>
        <taxon>Bacillota</taxon>
        <taxon>Bacilli</taxon>
        <taxon>Lactobacillales</taxon>
        <taxon>Lactobacillaceae</taxon>
        <taxon>Leuconostoc</taxon>
    </lineage>
</organism>
<dbReference type="GO" id="GO:0008234">
    <property type="term" value="F:cysteine-type peptidase activity"/>
    <property type="evidence" value="ECO:0007669"/>
    <property type="project" value="UniProtKB-KW"/>
</dbReference>
<evidence type="ECO:0000313" key="10">
    <source>
        <dbReference type="Proteomes" id="UP000239237"/>
    </source>
</evidence>
<dbReference type="Pfam" id="PF04203">
    <property type="entry name" value="Sortase"/>
    <property type="match status" value="1"/>
</dbReference>
<dbReference type="EMBL" id="OKQR01000001">
    <property type="protein sequence ID" value="SPD91824.1"/>
    <property type="molecule type" value="Genomic_DNA"/>
</dbReference>
<reference evidence="7 10" key="2">
    <citation type="submission" date="2018-02" db="EMBL/GenBank/DDBJ databases">
        <authorList>
            <person name="Rodrigo-Torres L."/>
            <person name="Arahal R. D."/>
            <person name="Lucena T."/>
        </authorList>
    </citation>
    <scope>NUCLEOTIDE SEQUENCE [LARGE SCALE GENOMIC DNA]</scope>
    <source>
        <strain evidence="7 10">CECT 8486</strain>
    </source>
</reference>
<keyword evidence="6" id="KW-1133">Transmembrane helix</keyword>
<evidence type="ECO:0000256" key="5">
    <source>
        <dbReference type="SAM" id="MobiDB-lite"/>
    </source>
</evidence>
<dbReference type="CDD" id="cd06165">
    <property type="entry name" value="Sortase_A"/>
    <property type="match status" value="1"/>
</dbReference>
<dbReference type="SUPFAM" id="SSF63817">
    <property type="entry name" value="Sortase"/>
    <property type="match status" value="1"/>
</dbReference>
<sequence length="332" mass="36965">MMIKLPSVLAVTSSGDMTVWQIMQKIGIYVTVFVMIFLLVAAGQLVISRLRHKKFSHHHLFYDALFATSFISLLVLGGSYLYQKNVFGIKTAILEPIHEQERKTANKKAAEDTTSRALIRKMVMRNATKNFEKQGFVAIPSRNILLPIYNDAYSDEGLNLGANYANKSEKDPEGKQKPVMGQGNYGLAAHNFNDGQTGFSALQQTTNNDSPYLQDGKLKGSSWLNGKSILLANSKGIYRYEITSQNTVSSTEVSVLNPTKKAQLTIISCLFPSTTYRIITHAELKKTYTWRNAPEKLVSEFNLKVRNTNARVSWWNPGIEEGANGDAGGTKK</sequence>
<reference evidence="8 9" key="1">
    <citation type="submission" date="2018-02" db="EMBL/GenBank/DDBJ databases">
        <authorList>
            <person name="Cohen D.B."/>
            <person name="Kent A.D."/>
        </authorList>
    </citation>
    <scope>NUCLEOTIDE SEQUENCE [LARGE SCALE GENOMIC DNA]</scope>
    <source>
        <strain evidence="8 9">CECT 9216</strain>
    </source>
</reference>
<dbReference type="Proteomes" id="UP000239237">
    <property type="component" value="Unassembled WGS sequence"/>
</dbReference>